<accession>A0A6N9TLJ6</accession>
<keyword evidence="5" id="KW-1185">Reference proteome</keyword>
<evidence type="ECO:0000259" key="3">
    <source>
        <dbReference type="PROSITE" id="PS50206"/>
    </source>
</evidence>
<proteinExistence type="predicted"/>
<dbReference type="InterPro" id="IPR051126">
    <property type="entry name" value="Thiosulfate_sulfurtransferase"/>
</dbReference>
<dbReference type="PROSITE" id="PS00380">
    <property type="entry name" value="RHODANESE_1"/>
    <property type="match status" value="1"/>
</dbReference>
<dbReference type="PANTHER" id="PTHR43855:SF1">
    <property type="entry name" value="THIOSULFATE SULFURTRANSFERASE"/>
    <property type="match status" value="1"/>
</dbReference>
<organism evidence="4 5">
    <name type="scientific">Dissulfurirhabdus thermomarina</name>
    <dbReference type="NCBI Taxonomy" id="1765737"/>
    <lineage>
        <taxon>Bacteria</taxon>
        <taxon>Deltaproteobacteria</taxon>
        <taxon>Dissulfurirhabdaceae</taxon>
        <taxon>Dissulfurirhabdus</taxon>
    </lineage>
</organism>
<dbReference type="InterPro" id="IPR036873">
    <property type="entry name" value="Rhodanese-like_dom_sf"/>
</dbReference>
<dbReference type="AlphaFoldDB" id="A0A6N9TLJ6"/>
<feature type="domain" description="Rhodanese" evidence="3">
    <location>
        <begin position="186"/>
        <end position="286"/>
    </location>
</feature>
<sequence>MRFPPCVLGAWILLLPALSAAGAGEGAVGAFDLGLLTPAALSAERERWVVLDGRSRRAYEAGHIPGARPFSWEDHTGTDPSGVPYRMWPPGRMAGALARVGIGPDTPVAAYGDAGRSWGGEAWICWVLAYLGHRGPIRLLAGGIQAWRRAGLPLERGPAPPPRPGPGYTVALRPDVLADRAAAARAAREGRLVDVRSTWEWWTGRIPGAVHVPWTDFREGDPPVPISAGRFRAVLARVGVPADGPVVFYCAGGVRSAWAWLAAVLAGRAGARNYEGGMAEWRQAAR</sequence>
<dbReference type="PANTHER" id="PTHR43855">
    <property type="entry name" value="THIOSULFATE SULFURTRANSFERASE"/>
    <property type="match status" value="1"/>
</dbReference>
<feature type="signal peptide" evidence="2">
    <location>
        <begin position="1"/>
        <end position="23"/>
    </location>
</feature>
<evidence type="ECO:0000256" key="2">
    <source>
        <dbReference type="SAM" id="SignalP"/>
    </source>
</evidence>
<gene>
    <name evidence="4" type="ORF">G3N55_04735</name>
</gene>
<evidence type="ECO:0000313" key="4">
    <source>
        <dbReference type="EMBL" id="NDY42151.1"/>
    </source>
</evidence>
<evidence type="ECO:0000313" key="5">
    <source>
        <dbReference type="Proteomes" id="UP000469346"/>
    </source>
</evidence>
<protein>
    <recommendedName>
        <fullName evidence="3">Rhodanese domain-containing protein</fullName>
    </recommendedName>
</protein>
<feature type="domain" description="Rhodanese" evidence="3">
    <location>
        <begin position="44"/>
        <end position="156"/>
    </location>
</feature>
<dbReference type="EMBL" id="JAAGRR010000037">
    <property type="protein sequence ID" value="NDY42151.1"/>
    <property type="molecule type" value="Genomic_DNA"/>
</dbReference>
<feature type="chain" id="PRO_5026744158" description="Rhodanese domain-containing protein" evidence="2">
    <location>
        <begin position="24"/>
        <end position="286"/>
    </location>
</feature>
<comment type="caution">
    <text evidence="4">The sequence shown here is derived from an EMBL/GenBank/DDBJ whole genome shotgun (WGS) entry which is preliminary data.</text>
</comment>
<dbReference type="RefSeq" id="WP_163298298.1">
    <property type="nucleotide sequence ID" value="NZ_JAAGRR010000037.1"/>
</dbReference>
<name>A0A6N9TLJ6_DISTH</name>
<keyword evidence="1" id="KW-0677">Repeat</keyword>
<dbReference type="Proteomes" id="UP000469346">
    <property type="component" value="Unassembled WGS sequence"/>
</dbReference>
<dbReference type="SMART" id="SM00450">
    <property type="entry name" value="RHOD"/>
    <property type="match status" value="2"/>
</dbReference>
<dbReference type="SUPFAM" id="SSF52821">
    <property type="entry name" value="Rhodanese/Cell cycle control phosphatase"/>
    <property type="match status" value="2"/>
</dbReference>
<keyword evidence="2" id="KW-0732">Signal</keyword>
<dbReference type="Gene3D" id="3.40.250.10">
    <property type="entry name" value="Rhodanese-like domain"/>
    <property type="match status" value="2"/>
</dbReference>
<dbReference type="GO" id="GO:0004792">
    <property type="term" value="F:thiosulfate-cyanide sulfurtransferase activity"/>
    <property type="evidence" value="ECO:0007669"/>
    <property type="project" value="InterPro"/>
</dbReference>
<dbReference type="Pfam" id="PF00581">
    <property type="entry name" value="Rhodanese"/>
    <property type="match status" value="2"/>
</dbReference>
<dbReference type="PROSITE" id="PS50206">
    <property type="entry name" value="RHODANESE_3"/>
    <property type="match status" value="2"/>
</dbReference>
<reference evidence="4 5" key="1">
    <citation type="submission" date="2020-02" db="EMBL/GenBank/DDBJ databases">
        <title>Comparative genomics of sulfur disproportionating microorganisms.</title>
        <authorList>
            <person name="Ward L.M."/>
            <person name="Bertran E."/>
            <person name="Johnston D.T."/>
        </authorList>
    </citation>
    <scope>NUCLEOTIDE SEQUENCE [LARGE SCALE GENOMIC DNA]</scope>
    <source>
        <strain evidence="4 5">DSM 100025</strain>
    </source>
</reference>
<evidence type="ECO:0000256" key="1">
    <source>
        <dbReference type="ARBA" id="ARBA00022737"/>
    </source>
</evidence>
<dbReference type="InterPro" id="IPR001307">
    <property type="entry name" value="Thiosulphate_STrfase_CS"/>
</dbReference>
<dbReference type="InterPro" id="IPR001763">
    <property type="entry name" value="Rhodanese-like_dom"/>
</dbReference>